<dbReference type="Proteomes" id="UP000094801">
    <property type="component" value="Unassembled WGS sequence"/>
</dbReference>
<dbReference type="EMBL" id="KV453847">
    <property type="protein sequence ID" value="ODV88085.1"/>
    <property type="molecule type" value="Genomic_DNA"/>
</dbReference>
<evidence type="ECO:0000313" key="5">
    <source>
        <dbReference type="Proteomes" id="UP000094801"/>
    </source>
</evidence>
<dbReference type="AlphaFoldDB" id="A0A1E4T8K0"/>
<dbReference type="Pfam" id="PF02257">
    <property type="entry name" value="RFX_DNA_binding"/>
    <property type="match status" value="1"/>
</dbReference>
<sequence length="763" mass="86364">MLRQQHSQGKSQDSDSRNPRLPQLDIHMQQQPQPQPHQVQMHSTQNRQFQQQQHQQQLLQSPMEISFTKGHVKQESMSSLSSFTGYHYQQSPQQNLNDQNTQYNPYAIDSNGLNPPPPLFTYPGMPTQTSGNKPGPMSMSPMYGYSHPSSTSAQQVSPVSNKLLGDRVVTSLVNNDKLKKRQTFSPFHSASASVISSNSSLISTTPSLDSFATSITSEMNDTINRKRRKPDLAVPGDICDSQLVELANNTLGSSIEEIAMQVKIAEKSLADSISSNIRNGKDSRLAEAQKKRQNQIFAMAVLMRSVETKETAVCPRNRIFNKYVAVCLENNISHVCNASFGKLVKVLYPSIKTRRLGIRGSSRYHYCGIKLIGDADDIEATTSYSPSLTVETPLATYSQSGVDTQQTHYSPSKDLTFDESLFSHFNDMTLDFVAPSLASYYNTQQTAQLKEIESFYTDYCCKLFRCIRYMKIKSLFEEMNSFDMNKLSTEANELTNKVQVQNWFIKCDQEFYLTSIKLLSKIIFQYVPEHVLTQVSNIESKYLAVLNEMDSRNQLSNFKMEASKCFVDVVSRLSRVITTAASASQSLAKLEVRNQMMLDWKRVDFDRLVERELRCSSIRKNEVLQLLENDIPHLFEKIESLDVDMTSNEDSGRLKSQVYDLIIQTFSKALAKIPSGFADSDPKIFLLSSHSLIDAILRQFTMDGITNNFGPWWSLACWINEFFEFLAELGRFVRNFSSSGSNLIVSDHSRSSSESIQFSPNLN</sequence>
<feature type="compositionally biased region" description="Polar residues" evidence="2">
    <location>
        <begin position="1"/>
        <end position="11"/>
    </location>
</feature>
<reference evidence="5" key="1">
    <citation type="submission" date="2016-04" db="EMBL/GenBank/DDBJ databases">
        <title>Comparative genomics of biotechnologically important yeasts.</title>
        <authorList>
            <consortium name="DOE Joint Genome Institute"/>
            <person name="Riley R."/>
            <person name="Haridas S."/>
            <person name="Wolfe K.H."/>
            <person name="Lopes M.R."/>
            <person name="Hittinger C.T."/>
            <person name="Goker M."/>
            <person name="Salamov A."/>
            <person name="Wisecaver J."/>
            <person name="Long T.M."/>
            <person name="Aerts A.L."/>
            <person name="Barry K."/>
            <person name="Choi C."/>
            <person name="Clum A."/>
            <person name="Coughlan A.Y."/>
            <person name="Deshpande S."/>
            <person name="Douglass A.P."/>
            <person name="Hanson S.J."/>
            <person name="Klenk H.-P."/>
            <person name="Labutti K."/>
            <person name="Lapidus A."/>
            <person name="Lindquist E."/>
            <person name="Lipzen A."/>
            <person name="Meier-Kolthoff J.P."/>
            <person name="Ohm R.A."/>
            <person name="Otillar R.P."/>
            <person name="Pangilinan J."/>
            <person name="Peng Y."/>
            <person name="Rokas A."/>
            <person name="Rosa C.A."/>
            <person name="Scheuner C."/>
            <person name="Sibirny A.A."/>
            <person name="Slot J.C."/>
            <person name="Stielow J.B."/>
            <person name="Sun H."/>
            <person name="Kurtzman C.P."/>
            <person name="Blackwell M."/>
            <person name="Grigoriev I.V."/>
            <person name="Jeffries T.W."/>
        </authorList>
    </citation>
    <scope>NUCLEOTIDE SEQUENCE [LARGE SCALE GENOMIC DNA]</scope>
    <source>
        <strain evidence="5">NRRL YB-2248</strain>
    </source>
</reference>
<dbReference type="Pfam" id="PF25340">
    <property type="entry name" value="BCD_RFX"/>
    <property type="match status" value="1"/>
</dbReference>
<organism evidence="4 5">
    <name type="scientific">[Candida] arabinofermentans NRRL YB-2248</name>
    <dbReference type="NCBI Taxonomy" id="983967"/>
    <lineage>
        <taxon>Eukaryota</taxon>
        <taxon>Fungi</taxon>
        <taxon>Dikarya</taxon>
        <taxon>Ascomycota</taxon>
        <taxon>Saccharomycotina</taxon>
        <taxon>Pichiomycetes</taxon>
        <taxon>Pichiales</taxon>
        <taxon>Pichiaceae</taxon>
        <taxon>Ogataea</taxon>
        <taxon>Ogataea/Candida clade</taxon>
    </lineage>
</organism>
<dbReference type="InterPro" id="IPR036390">
    <property type="entry name" value="WH_DNA-bd_sf"/>
</dbReference>
<evidence type="ECO:0000256" key="2">
    <source>
        <dbReference type="SAM" id="MobiDB-lite"/>
    </source>
</evidence>
<dbReference type="SUPFAM" id="SSF46785">
    <property type="entry name" value="Winged helix' DNA-binding domain"/>
    <property type="match status" value="1"/>
</dbReference>
<keyword evidence="1" id="KW-0238">DNA-binding</keyword>
<dbReference type="GO" id="GO:0000981">
    <property type="term" value="F:DNA-binding transcription factor activity, RNA polymerase II-specific"/>
    <property type="evidence" value="ECO:0007669"/>
    <property type="project" value="TreeGrafter"/>
</dbReference>
<dbReference type="OrthoDB" id="10056949at2759"/>
<dbReference type="InterPro" id="IPR036388">
    <property type="entry name" value="WH-like_DNA-bd_sf"/>
</dbReference>
<dbReference type="InterPro" id="IPR003150">
    <property type="entry name" value="DNA-bd_RFX"/>
</dbReference>
<feature type="compositionally biased region" description="Low complexity" evidence="2">
    <location>
        <begin position="27"/>
        <end position="58"/>
    </location>
</feature>
<dbReference type="STRING" id="983967.A0A1E4T8K0"/>
<name>A0A1E4T8K0_9ASCO</name>
<dbReference type="InterPro" id="IPR039779">
    <property type="entry name" value="RFX-like"/>
</dbReference>
<keyword evidence="5" id="KW-1185">Reference proteome</keyword>
<protein>
    <recommendedName>
        <fullName evidence="3">RFX-type winged-helix domain-containing protein</fullName>
    </recommendedName>
</protein>
<evidence type="ECO:0000313" key="4">
    <source>
        <dbReference type="EMBL" id="ODV88085.1"/>
    </source>
</evidence>
<dbReference type="InterPro" id="IPR057321">
    <property type="entry name" value="RFX1-4/6/8-like_BCD"/>
</dbReference>
<proteinExistence type="predicted"/>
<feature type="domain" description="RFX-type winged-helix" evidence="3">
    <location>
        <begin position="298"/>
        <end position="373"/>
    </location>
</feature>
<evidence type="ECO:0000259" key="3">
    <source>
        <dbReference type="PROSITE" id="PS51526"/>
    </source>
</evidence>
<evidence type="ECO:0000256" key="1">
    <source>
        <dbReference type="ARBA" id="ARBA00023125"/>
    </source>
</evidence>
<dbReference type="PANTHER" id="PTHR12619">
    <property type="entry name" value="RFX TRANSCRIPTION FACTOR FAMILY"/>
    <property type="match status" value="1"/>
</dbReference>
<accession>A0A1E4T8K0</accession>
<feature type="region of interest" description="Disordered" evidence="2">
    <location>
        <begin position="1"/>
        <end position="58"/>
    </location>
</feature>
<dbReference type="GO" id="GO:0000978">
    <property type="term" value="F:RNA polymerase II cis-regulatory region sequence-specific DNA binding"/>
    <property type="evidence" value="ECO:0007669"/>
    <property type="project" value="TreeGrafter"/>
</dbReference>
<dbReference type="PROSITE" id="PS51526">
    <property type="entry name" value="RFX_DBD"/>
    <property type="match status" value="1"/>
</dbReference>
<dbReference type="Gene3D" id="1.10.10.10">
    <property type="entry name" value="Winged helix-like DNA-binding domain superfamily/Winged helix DNA-binding domain"/>
    <property type="match status" value="1"/>
</dbReference>
<dbReference type="PANTHER" id="PTHR12619:SF5">
    <property type="entry name" value="TRANSCRIPTION FACTOR RFX4"/>
    <property type="match status" value="1"/>
</dbReference>
<gene>
    <name evidence="4" type="ORF">CANARDRAFT_173945</name>
</gene>